<evidence type="ECO:0000313" key="3">
    <source>
        <dbReference type="Proteomes" id="UP000504635"/>
    </source>
</evidence>
<reference evidence="4" key="1">
    <citation type="submission" date="2025-08" db="UniProtKB">
        <authorList>
            <consortium name="RefSeq"/>
        </authorList>
    </citation>
    <scope>IDENTIFICATION</scope>
    <source>
        <tissue evidence="4">Gonads</tissue>
    </source>
</reference>
<dbReference type="GeneID" id="115887332"/>
<dbReference type="RefSeq" id="XP_030762594.1">
    <property type="nucleotide sequence ID" value="XM_030906734.1"/>
</dbReference>
<keyword evidence="3" id="KW-1185">Reference proteome</keyword>
<keyword evidence="2" id="KW-1133">Transmembrane helix</keyword>
<dbReference type="InParanoid" id="A0A6J2YHK3"/>
<dbReference type="KEGG" id="soy:115887332"/>
<feature type="compositionally biased region" description="Polar residues" evidence="1">
    <location>
        <begin position="286"/>
        <end position="308"/>
    </location>
</feature>
<protein>
    <submittedName>
        <fullName evidence="4">Uncharacterized protein LOC115887332</fullName>
    </submittedName>
</protein>
<feature type="transmembrane region" description="Helical" evidence="2">
    <location>
        <begin position="113"/>
        <end position="134"/>
    </location>
</feature>
<feature type="transmembrane region" description="Helical" evidence="2">
    <location>
        <begin position="219"/>
        <end position="240"/>
    </location>
</feature>
<dbReference type="OrthoDB" id="10264154at2759"/>
<feature type="region of interest" description="Disordered" evidence="1">
    <location>
        <begin position="285"/>
        <end position="308"/>
    </location>
</feature>
<dbReference type="AlphaFoldDB" id="A0A6J2YHK3"/>
<proteinExistence type="predicted"/>
<sequence length="308" mass="33852">MFLNDKGKFLAKVASVLGLIQGITWLVLCILTLVVTNYTPESVKRTPTNYNEYISSVIYSHFIDPGNGNIITPASFNALRWIYIVLSALWVAASIDQYSALKRNKGRQAYVSVILGIIIIITSIIDIVFLALLARDFSECTFSTVISVSTTIQPSTTTQLSTTTQPATITQPSTTLALEEETTAEGLLMLQAFSEVIINTGIDCKLATGIVMTIVARGYVLLFVNVFLSLSLIVVGTQALSTPSIFKYEQNTIPRVQVPRTGKKSPAYGDHEFFEDVYTAPPFPEVNSQRYSSTPVSLGKNRNSSNYY</sequence>
<organism evidence="3 4">
    <name type="scientific">Sitophilus oryzae</name>
    <name type="common">Rice weevil</name>
    <name type="synonym">Curculio oryzae</name>
    <dbReference type="NCBI Taxonomy" id="7048"/>
    <lineage>
        <taxon>Eukaryota</taxon>
        <taxon>Metazoa</taxon>
        <taxon>Ecdysozoa</taxon>
        <taxon>Arthropoda</taxon>
        <taxon>Hexapoda</taxon>
        <taxon>Insecta</taxon>
        <taxon>Pterygota</taxon>
        <taxon>Neoptera</taxon>
        <taxon>Endopterygota</taxon>
        <taxon>Coleoptera</taxon>
        <taxon>Polyphaga</taxon>
        <taxon>Cucujiformia</taxon>
        <taxon>Curculionidae</taxon>
        <taxon>Dryophthorinae</taxon>
        <taxon>Sitophilus</taxon>
    </lineage>
</organism>
<evidence type="ECO:0000256" key="2">
    <source>
        <dbReference type="SAM" id="Phobius"/>
    </source>
</evidence>
<evidence type="ECO:0000256" key="1">
    <source>
        <dbReference type="SAM" id="MobiDB-lite"/>
    </source>
</evidence>
<gene>
    <name evidence="4" type="primary">LOC115887332</name>
</gene>
<feature type="transmembrane region" description="Helical" evidence="2">
    <location>
        <begin position="81"/>
        <end position="101"/>
    </location>
</feature>
<keyword evidence="2" id="KW-0812">Transmembrane</keyword>
<accession>A0A6J2YHK3</accession>
<evidence type="ECO:0000313" key="4">
    <source>
        <dbReference type="RefSeq" id="XP_030762594.1"/>
    </source>
</evidence>
<feature type="transmembrane region" description="Helical" evidence="2">
    <location>
        <begin position="9"/>
        <end position="35"/>
    </location>
</feature>
<keyword evidence="2" id="KW-0472">Membrane</keyword>
<dbReference type="Proteomes" id="UP000504635">
    <property type="component" value="Unplaced"/>
</dbReference>
<name>A0A6J2YHK3_SITOR</name>